<comment type="caution">
    <text evidence="2">The sequence shown here is derived from an EMBL/GenBank/DDBJ whole genome shotgun (WGS) entry which is preliminary data.</text>
</comment>
<dbReference type="EMBL" id="NPEA01000022">
    <property type="protein sequence ID" value="PJZ75265.1"/>
    <property type="molecule type" value="Genomic_DNA"/>
</dbReference>
<evidence type="ECO:0008006" key="4">
    <source>
        <dbReference type="Google" id="ProtNLM"/>
    </source>
</evidence>
<evidence type="ECO:0000313" key="3">
    <source>
        <dbReference type="Proteomes" id="UP000231843"/>
    </source>
</evidence>
<dbReference type="AlphaFoldDB" id="A0A2M9ZTC9"/>
<keyword evidence="1" id="KW-0812">Transmembrane</keyword>
<protein>
    <recommendedName>
        <fullName evidence="4">DUF1566 domain-containing protein</fullName>
    </recommendedName>
</protein>
<dbReference type="RefSeq" id="WP_100770268.1">
    <property type="nucleotide sequence ID" value="NZ_NPEA01000022.1"/>
</dbReference>
<evidence type="ECO:0000256" key="1">
    <source>
        <dbReference type="SAM" id="Phobius"/>
    </source>
</evidence>
<gene>
    <name evidence="2" type="ORF">CH365_19790</name>
</gene>
<organism evidence="2 3">
    <name type="scientific">Leptospira neocaledonica</name>
    <dbReference type="NCBI Taxonomy" id="2023192"/>
    <lineage>
        <taxon>Bacteria</taxon>
        <taxon>Pseudomonadati</taxon>
        <taxon>Spirochaetota</taxon>
        <taxon>Spirochaetia</taxon>
        <taxon>Leptospirales</taxon>
        <taxon>Leptospiraceae</taxon>
        <taxon>Leptospira</taxon>
    </lineage>
</organism>
<evidence type="ECO:0000313" key="2">
    <source>
        <dbReference type="EMBL" id="PJZ75265.1"/>
    </source>
</evidence>
<proteinExistence type="predicted"/>
<keyword evidence="1" id="KW-1133">Transmembrane helix</keyword>
<reference evidence="2 3" key="1">
    <citation type="submission" date="2017-07" db="EMBL/GenBank/DDBJ databases">
        <title>Leptospira spp. isolated from tropical soils.</title>
        <authorList>
            <person name="Thibeaux R."/>
            <person name="Iraola G."/>
            <person name="Ferres I."/>
            <person name="Bierque E."/>
            <person name="Girault D."/>
            <person name="Soupe-Gilbert M.-E."/>
            <person name="Picardeau M."/>
            <person name="Goarant C."/>
        </authorList>
    </citation>
    <scope>NUCLEOTIDE SEQUENCE [LARGE SCALE GENOMIC DNA]</scope>
    <source>
        <strain evidence="2 3">ES4-C-A1</strain>
    </source>
</reference>
<keyword evidence="1" id="KW-0472">Membrane</keyword>
<accession>A0A2M9ZTC9</accession>
<sequence>MFEIMRKKVKLLIALTVFIAVLLSSFYIYYLKSRNPYGPQNEVGLHWSAYQGVLELYEAENRCSSLQMRLPSKAELLDLYNSGAYWINESCEAYKSIKWTFDPGQYCNYWSRSPSENWTYGVRMKPDPTLSLNEENLVGSYVYFSKLDVRCVE</sequence>
<feature type="transmembrane region" description="Helical" evidence="1">
    <location>
        <begin position="12"/>
        <end position="31"/>
    </location>
</feature>
<name>A0A2M9ZTC9_9LEPT</name>
<keyword evidence="3" id="KW-1185">Reference proteome</keyword>
<dbReference type="Proteomes" id="UP000231843">
    <property type="component" value="Unassembled WGS sequence"/>
</dbReference>